<organism evidence="2 3">
    <name type="scientific">Camelus dromedarius</name>
    <name type="common">Dromedary</name>
    <name type="synonym">Arabian camel</name>
    <dbReference type="NCBI Taxonomy" id="9838"/>
    <lineage>
        <taxon>Eukaryota</taxon>
        <taxon>Metazoa</taxon>
        <taxon>Chordata</taxon>
        <taxon>Craniata</taxon>
        <taxon>Vertebrata</taxon>
        <taxon>Euteleostomi</taxon>
        <taxon>Mammalia</taxon>
        <taxon>Eutheria</taxon>
        <taxon>Laurasiatheria</taxon>
        <taxon>Artiodactyla</taxon>
        <taxon>Tylopoda</taxon>
        <taxon>Camelidae</taxon>
        <taxon>Camelus</taxon>
    </lineage>
</organism>
<protein>
    <submittedName>
        <fullName evidence="2">Uncharacterized protein</fullName>
    </submittedName>
</protein>
<sequence length="81" mass="8762">MRAGPLWAAVLVLGALAGVGVGVFVFVFYLVAPCGSDSEDEGPASHSVIGRQRCLRFWDRLSIRKISSVCKQLRQGSLERA</sequence>
<proteinExistence type="predicted"/>
<evidence type="ECO:0000313" key="2">
    <source>
        <dbReference type="EMBL" id="KAB1264766.1"/>
    </source>
</evidence>
<keyword evidence="3" id="KW-1185">Reference proteome</keyword>
<accession>A0A5N4D120</accession>
<dbReference type="EMBL" id="JWIN03000016">
    <property type="protein sequence ID" value="KAB1264766.1"/>
    <property type="molecule type" value="Genomic_DNA"/>
</dbReference>
<gene>
    <name evidence="2" type="ORF">Cadr_000019618</name>
</gene>
<evidence type="ECO:0000256" key="1">
    <source>
        <dbReference type="SAM" id="Phobius"/>
    </source>
</evidence>
<keyword evidence="1" id="KW-0472">Membrane</keyword>
<keyword evidence="1" id="KW-1133">Transmembrane helix</keyword>
<evidence type="ECO:0000313" key="3">
    <source>
        <dbReference type="Proteomes" id="UP000299084"/>
    </source>
</evidence>
<feature type="transmembrane region" description="Helical" evidence="1">
    <location>
        <begin position="6"/>
        <end position="31"/>
    </location>
</feature>
<dbReference type="Proteomes" id="UP000299084">
    <property type="component" value="Unassembled WGS sequence"/>
</dbReference>
<keyword evidence="1" id="KW-0812">Transmembrane</keyword>
<reference evidence="2 3" key="1">
    <citation type="journal article" date="2019" name="Mol. Ecol. Resour.">
        <title>Improving Illumina assemblies with Hi-C and long reads: an example with the North African dromedary.</title>
        <authorList>
            <person name="Elbers J.P."/>
            <person name="Rogers M.F."/>
            <person name="Perelman P.L."/>
            <person name="Proskuryakova A.A."/>
            <person name="Serdyukova N.A."/>
            <person name="Johnson W.E."/>
            <person name="Horin P."/>
            <person name="Corander J."/>
            <person name="Murphy D."/>
            <person name="Burger P.A."/>
        </authorList>
    </citation>
    <scope>NUCLEOTIDE SEQUENCE [LARGE SCALE GENOMIC DNA]</scope>
    <source>
        <strain evidence="2">Drom800</strain>
        <tissue evidence="2">Blood</tissue>
    </source>
</reference>
<dbReference type="AlphaFoldDB" id="A0A5N4D120"/>
<comment type="caution">
    <text evidence="2">The sequence shown here is derived from an EMBL/GenBank/DDBJ whole genome shotgun (WGS) entry which is preliminary data.</text>
</comment>
<name>A0A5N4D120_CAMDR</name>